<protein>
    <submittedName>
        <fullName evidence="11">Response regulator</fullName>
    </submittedName>
</protein>
<dbReference type="OrthoDB" id="9794370at2"/>
<dbReference type="PANTHER" id="PTHR42713:SF3">
    <property type="entry name" value="TRANSCRIPTIONAL REGULATORY PROTEIN HPTR"/>
    <property type="match status" value="1"/>
</dbReference>
<dbReference type="EMBL" id="QYZD01000001">
    <property type="protein sequence ID" value="RJG26569.1"/>
    <property type="molecule type" value="Genomic_DNA"/>
</dbReference>
<dbReference type="Proteomes" id="UP000266177">
    <property type="component" value="Unassembled WGS sequence"/>
</dbReference>
<dbReference type="InterPro" id="IPR018060">
    <property type="entry name" value="HTH_AraC"/>
</dbReference>
<keyword evidence="4" id="KW-0902">Two-component regulatory system</keyword>
<reference evidence="11 12" key="1">
    <citation type="submission" date="2018-09" db="EMBL/GenBank/DDBJ databases">
        <title>Paenibacillus SK2017-BO5.</title>
        <authorList>
            <person name="Piskunova J.V."/>
            <person name="Dubiley S.A."/>
            <person name="Severinov K.V."/>
        </authorList>
    </citation>
    <scope>NUCLEOTIDE SEQUENCE [LARGE SCALE GENOMIC DNA]</scope>
    <source>
        <strain evidence="11 12">BO5</strain>
    </source>
</reference>
<dbReference type="GO" id="GO:0000160">
    <property type="term" value="P:phosphorelay signal transduction system"/>
    <property type="evidence" value="ECO:0007669"/>
    <property type="project" value="UniProtKB-KW"/>
</dbReference>
<proteinExistence type="predicted"/>
<dbReference type="AlphaFoldDB" id="A0A3A3GS73"/>
<keyword evidence="2" id="KW-0963">Cytoplasm</keyword>
<evidence type="ECO:0000313" key="12">
    <source>
        <dbReference type="Proteomes" id="UP000266177"/>
    </source>
</evidence>
<dbReference type="SMART" id="SM00342">
    <property type="entry name" value="HTH_ARAC"/>
    <property type="match status" value="1"/>
</dbReference>
<dbReference type="GO" id="GO:0043565">
    <property type="term" value="F:sequence-specific DNA binding"/>
    <property type="evidence" value="ECO:0007669"/>
    <property type="project" value="InterPro"/>
</dbReference>
<sequence>MRLLIVDDEPLVRIGIKSAIDWDKQGVDIVGEAGDGEEALEMMGTHVPDVVLLDIKMPKMDGIEVLKAMKERHIPAKVIILSSFDDISYVKQALKLGAVDYFHKPDINERELVSMLTAIKEQNAANGTEAAVPAAGSSSRQTDQALLDALHGHPHNMSATGLREGNIYVVLFAVKDYDKVIRRYTADTESVLPNTIRNIVSELLSKEKEIEYVQLDQRRSAVFISNSELKSLLASLTRVNEKVQMIGAALKRFVNINLVFGISDWFADFNGIANGYAQAEEALSRSFYHPNASIFYYQHLKRPSEDAVERADAYVSEMKSALREEADQTFMSLLTRWEGHLRQEECLDEKEVRKIYEGLLFMMGGDGNELDSPDGDGNAAELENFEQLSAYYRTIFMKRAQDREREDKGYSQLTRNIIQYTHEHYQERLSLKMLGELFHVSPNYVSRLFKQEVGRGLFDYINELRIEKATALLKDYRYKIYDIAEMVGFNNQAHFSIVFQKYTGLSPMQYRKEKV</sequence>
<evidence type="ECO:0000256" key="8">
    <source>
        <dbReference type="PROSITE-ProRule" id="PRU00169"/>
    </source>
</evidence>
<evidence type="ECO:0000256" key="4">
    <source>
        <dbReference type="ARBA" id="ARBA00023012"/>
    </source>
</evidence>
<dbReference type="GO" id="GO:0003700">
    <property type="term" value="F:DNA-binding transcription factor activity"/>
    <property type="evidence" value="ECO:0007669"/>
    <property type="project" value="InterPro"/>
</dbReference>
<evidence type="ECO:0000256" key="2">
    <source>
        <dbReference type="ARBA" id="ARBA00022490"/>
    </source>
</evidence>
<dbReference type="InterPro" id="IPR011006">
    <property type="entry name" value="CheY-like_superfamily"/>
</dbReference>
<dbReference type="InterPro" id="IPR018062">
    <property type="entry name" value="HTH_AraC-typ_CS"/>
</dbReference>
<comment type="caution">
    <text evidence="11">The sequence shown here is derived from an EMBL/GenBank/DDBJ whole genome shotgun (WGS) entry which is preliminary data.</text>
</comment>
<dbReference type="PROSITE" id="PS00041">
    <property type="entry name" value="HTH_ARAC_FAMILY_1"/>
    <property type="match status" value="1"/>
</dbReference>
<feature type="modified residue" description="4-aspartylphosphate" evidence="8">
    <location>
        <position position="54"/>
    </location>
</feature>
<keyword evidence="6" id="KW-0238">DNA-binding</keyword>
<feature type="domain" description="HTH araC/xylS-type" evidence="9">
    <location>
        <begin position="415"/>
        <end position="513"/>
    </location>
</feature>
<gene>
    <name evidence="11" type="ORF">DQX05_00555</name>
</gene>
<organism evidence="11 12">
    <name type="scientific">Paenibacillus thiaminolyticus</name>
    <name type="common">Bacillus thiaminolyticus</name>
    <dbReference type="NCBI Taxonomy" id="49283"/>
    <lineage>
        <taxon>Bacteria</taxon>
        <taxon>Bacillati</taxon>
        <taxon>Bacillota</taxon>
        <taxon>Bacilli</taxon>
        <taxon>Bacillales</taxon>
        <taxon>Paenibacillaceae</taxon>
        <taxon>Paenibacillus</taxon>
    </lineage>
</organism>
<dbReference type="RefSeq" id="WP_119789978.1">
    <property type="nucleotide sequence ID" value="NZ_QYZD01000001.1"/>
</dbReference>
<dbReference type="InterPro" id="IPR051552">
    <property type="entry name" value="HptR"/>
</dbReference>
<dbReference type="InterPro" id="IPR001789">
    <property type="entry name" value="Sig_transdc_resp-reg_receiver"/>
</dbReference>
<name>A0A3A3GS73_PANTH</name>
<dbReference type="Gene3D" id="3.40.50.2300">
    <property type="match status" value="1"/>
</dbReference>
<evidence type="ECO:0000256" key="1">
    <source>
        <dbReference type="ARBA" id="ARBA00004496"/>
    </source>
</evidence>
<accession>A0A3A3GS73</accession>
<evidence type="ECO:0000256" key="7">
    <source>
        <dbReference type="ARBA" id="ARBA00023163"/>
    </source>
</evidence>
<keyword evidence="7" id="KW-0804">Transcription</keyword>
<evidence type="ECO:0000256" key="6">
    <source>
        <dbReference type="ARBA" id="ARBA00023125"/>
    </source>
</evidence>
<dbReference type="SMART" id="SM00448">
    <property type="entry name" value="REC"/>
    <property type="match status" value="1"/>
</dbReference>
<keyword evidence="5" id="KW-0805">Transcription regulation</keyword>
<dbReference type="PRINTS" id="PR00032">
    <property type="entry name" value="HTHARAC"/>
</dbReference>
<dbReference type="Gene3D" id="1.10.10.60">
    <property type="entry name" value="Homeodomain-like"/>
    <property type="match status" value="2"/>
</dbReference>
<dbReference type="SUPFAM" id="SSF46689">
    <property type="entry name" value="Homeodomain-like"/>
    <property type="match status" value="2"/>
</dbReference>
<evidence type="ECO:0000259" key="10">
    <source>
        <dbReference type="PROSITE" id="PS50110"/>
    </source>
</evidence>
<dbReference type="Pfam" id="PF12833">
    <property type="entry name" value="HTH_18"/>
    <property type="match status" value="1"/>
</dbReference>
<dbReference type="InterPro" id="IPR020449">
    <property type="entry name" value="Tscrpt_reg_AraC-type_HTH"/>
</dbReference>
<dbReference type="GO" id="GO:0005737">
    <property type="term" value="C:cytoplasm"/>
    <property type="evidence" value="ECO:0007669"/>
    <property type="project" value="UniProtKB-SubCell"/>
</dbReference>
<dbReference type="PROSITE" id="PS50110">
    <property type="entry name" value="RESPONSE_REGULATORY"/>
    <property type="match status" value="1"/>
</dbReference>
<dbReference type="InterPro" id="IPR009057">
    <property type="entry name" value="Homeodomain-like_sf"/>
</dbReference>
<keyword evidence="3 8" id="KW-0597">Phosphoprotein</keyword>
<dbReference type="CDD" id="cd17536">
    <property type="entry name" value="REC_YesN-like"/>
    <property type="match status" value="1"/>
</dbReference>
<evidence type="ECO:0000259" key="9">
    <source>
        <dbReference type="PROSITE" id="PS01124"/>
    </source>
</evidence>
<dbReference type="SUPFAM" id="SSF52172">
    <property type="entry name" value="CheY-like"/>
    <property type="match status" value="1"/>
</dbReference>
<comment type="subcellular location">
    <subcellularLocation>
        <location evidence="1">Cytoplasm</location>
    </subcellularLocation>
</comment>
<evidence type="ECO:0000313" key="11">
    <source>
        <dbReference type="EMBL" id="RJG26569.1"/>
    </source>
</evidence>
<evidence type="ECO:0000256" key="3">
    <source>
        <dbReference type="ARBA" id="ARBA00022553"/>
    </source>
</evidence>
<feature type="domain" description="Response regulatory" evidence="10">
    <location>
        <begin position="2"/>
        <end position="119"/>
    </location>
</feature>
<dbReference type="PROSITE" id="PS01124">
    <property type="entry name" value="HTH_ARAC_FAMILY_2"/>
    <property type="match status" value="1"/>
</dbReference>
<evidence type="ECO:0000256" key="5">
    <source>
        <dbReference type="ARBA" id="ARBA00023015"/>
    </source>
</evidence>
<dbReference type="PANTHER" id="PTHR42713">
    <property type="entry name" value="HISTIDINE KINASE-RELATED"/>
    <property type="match status" value="1"/>
</dbReference>
<dbReference type="Pfam" id="PF00072">
    <property type="entry name" value="Response_reg"/>
    <property type="match status" value="1"/>
</dbReference>